<feature type="transmembrane region" description="Helical" evidence="7">
    <location>
        <begin position="91"/>
        <end position="108"/>
    </location>
</feature>
<evidence type="ECO:0000313" key="10">
    <source>
        <dbReference type="Proteomes" id="UP000014978"/>
    </source>
</evidence>
<comment type="subcellular location">
    <subcellularLocation>
        <location evidence="1">Membrane</location>
        <topology evidence="1">Multi-pass membrane protein</topology>
    </subcellularLocation>
</comment>
<keyword evidence="4 7" id="KW-0812">Transmembrane</keyword>
<keyword evidence="5 7" id="KW-1133">Transmembrane helix</keyword>
<proteinExistence type="inferred from homology"/>
<comment type="caution">
    <text evidence="9">The sequence shown here is derived from an EMBL/GenBank/DDBJ whole genome shotgun (WGS) entry which is preliminary data.</text>
</comment>
<evidence type="ECO:0000256" key="2">
    <source>
        <dbReference type="ARBA" id="ARBA00010992"/>
    </source>
</evidence>
<dbReference type="EMBL" id="ATCN01001196">
    <property type="protein sequence ID" value="EPR77859.1"/>
    <property type="molecule type" value="Genomic_DNA"/>
</dbReference>
<dbReference type="PROSITE" id="PS00216">
    <property type="entry name" value="SUGAR_TRANSPORT_1"/>
    <property type="match status" value="1"/>
</dbReference>
<feature type="transmembrane region" description="Helical" evidence="7">
    <location>
        <begin position="308"/>
        <end position="327"/>
    </location>
</feature>
<dbReference type="OrthoDB" id="2196240at2759"/>
<dbReference type="Gene3D" id="1.20.1250.20">
    <property type="entry name" value="MFS general substrate transporter like domains"/>
    <property type="match status" value="2"/>
</dbReference>
<dbReference type="InterPro" id="IPR036259">
    <property type="entry name" value="MFS_trans_sf"/>
</dbReference>
<evidence type="ECO:0000256" key="4">
    <source>
        <dbReference type="ARBA" id="ARBA00022692"/>
    </source>
</evidence>
<dbReference type="InterPro" id="IPR003663">
    <property type="entry name" value="Sugar/inositol_transpt"/>
</dbReference>
<evidence type="ECO:0000256" key="7">
    <source>
        <dbReference type="SAM" id="Phobius"/>
    </source>
</evidence>
<evidence type="ECO:0000256" key="1">
    <source>
        <dbReference type="ARBA" id="ARBA00004141"/>
    </source>
</evidence>
<organism evidence="9 10">
    <name type="scientific">Spraguea lophii (strain 42_110)</name>
    <name type="common">Microsporidian parasite</name>
    <dbReference type="NCBI Taxonomy" id="1358809"/>
    <lineage>
        <taxon>Eukaryota</taxon>
        <taxon>Fungi</taxon>
        <taxon>Fungi incertae sedis</taxon>
        <taxon>Microsporidia</taxon>
        <taxon>Spragueidae</taxon>
        <taxon>Spraguea</taxon>
    </lineage>
</organism>
<feature type="transmembrane region" description="Helical" evidence="7">
    <location>
        <begin position="339"/>
        <end position="362"/>
    </location>
</feature>
<dbReference type="InterPro" id="IPR005829">
    <property type="entry name" value="Sugar_transporter_CS"/>
</dbReference>
<keyword evidence="3" id="KW-0813">Transport</keyword>
<dbReference type="Proteomes" id="UP000014978">
    <property type="component" value="Unassembled WGS sequence"/>
</dbReference>
<dbReference type="FunCoup" id="S7XFN5">
    <property type="interactions" value="112"/>
</dbReference>
<dbReference type="VEuPathDB" id="MicrosporidiaDB:SLOPH_1912"/>
<keyword evidence="6 7" id="KW-0472">Membrane</keyword>
<dbReference type="InterPro" id="IPR005828">
    <property type="entry name" value="MFS_sugar_transport-like"/>
</dbReference>
<dbReference type="PROSITE" id="PS50850">
    <property type="entry name" value="MFS"/>
    <property type="match status" value="1"/>
</dbReference>
<feature type="transmembrane region" description="Helical" evidence="7">
    <location>
        <begin position="255"/>
        <end position="275"/>
    </location>
</feature>
<dbReference type="PRINTS" id="PR00171">
    <property type="entry name" value="SUGRTRNSPORT"/>
</dbReference>
<feature type="domain" description="Major facilitator superfamily (MFS) profile" evidence="8">
    <location>
        <begin position="14"/>
        <end position="392"/>
    </location>
</feature>
<protein>
    <submittedName>
        <fullName evidence="9">Sugar transporter</fullName>
    </submittedName>
</protein>
<keyword evidence="9" id="KW-0762">Sugar transport</keyword>
<dbReference type="Pfam" id="PF00083">
    <property type="entry name" value="Sugar_tr"/>
    <property type="match status" value="2"/>
</dbReference>
<evidence type="ECO:0000259" key="8">
    <source>
        <dbReference type="PROSITE" id="PS50850"/>
    </source>
</evidence>
<dbReference type="PANTHER" id="PTHR23503">
    <property type="entry name" value="SOLUTE CARRIER FAMILY 2"/>
    <property type="match status" value="1"/>
</dbReference>
<sequence>MLKNGQSKSSFLFSIFVSTITAFLFGINLTIIELLKKNFNDYVKNNSLKYILGIDINIFWSVIVGILFLGGLVGSTIAYNLNIRNKQKITTAYTLFLIGFTIKFIPKIPIAFLISRFILGVAIGISCEVVPVYISNVTPSKIKGVVGCIYQFNIVAGIIVCQALSYFFEENLNGMYVISAMIILSLFLVIGSLFIIDFKIMESSDKGLMALFKNKKSKLSIICAIIFHLGQQFSGISGVISFSNTIFKNTSNERLYTLCLGITKLIAIGMAMFVIESVGRKILMVISIILVTLGHILLMMHIHPFSGIFTFIIGFALGLGPVVWLICGDIFPQEYKSAGMFLSLIFNWVGGFTITTLFDILYKKFGVYSFSLYSVVMVCMLFFVLIVFKENKDKESKFLE</sequence>
<dbReference type="InterPro" id="IPR045263">
    <property type="entry name" value="GLUT"/>
</dbReference>
<dbReference type="AlphaFoldDB" id="S7XFN5"/>
<feature type="transmembrane region" description="Helical" evidence="7">
    <location>
        <begin position="368"/>
        <end position="388"/>
    </location>
</feature>
<feature type="transmembrane region" description="Helical" evidence="7">
    <location>
        <begin position="12"/>
        <end position="32"/>
    </location>
</feature>
<dbReference type="InParanoid" id="S7XFN5"/>
<evidence type="ECO:0000256" key="5">
    <source>
        <dbReference type="ARBA" id="ARBA00022989"/>
    </source>
</evidence>
<feature type="transmembrane region" description="Helical" evidence="7">
    <location>
        <begin position="58"/>
        <end position="79"/>
    </location>
</feature>
<gene>
    <name evidence="9" type="ORF">SLOPH_1912</name>
</gene>
<comment type="similarity">
    <text evidence="2">Belongs to the major facilitator superfamily. Sugar transporter (TC 2.A.1.1) family.</text>
</comment>
<feature type="transmembrane region" description="Helical" evidence="7">
    <location>
        <begin position="219"/>
        <end position="243"/>
    </location>
</feature>
<feature type="transmembrane region" description="Helical" evidence="7">
    <location>
        <begin position="174"/>
        <end position="198"/>
    </location>
</feature>
<name>S7XFN5_SPRLO</name>
<accession>S7XFN5</accession>
<dbReference type="SUPFAM" id="SSF103473">
    <property type="entry name" value="MFS general substrate transporter"/>
    <property type="match status" value="1"/>
</dbReference>
<dbReference type="STRING" id="1358809.S7XFN5"/>
<dbReference type="HOGENOM" id="CLU_001265_30_14_1"/>
<dbReference type="GO" id="GO:0016020">
    <property type="term" value="C:membrane"/>
    <property type="evidence" value="ECO:0007669"/>
    <property type="project" value="UniProtKB-SubCell"/>
</dbReference>
<dbReference type="PANTHER" id="PTHR23503:SF8">
    <property type="entry name" value="FACILITATED GLUCOSE TRANSPORTER PROTEIN 1"/>
    <property type="match status" value="1"/>
</dbReference>
<feature type="transmembrane region" description="Helical" evidence="7">
    <location>
        <begin position="146"/>
        <end position="168"/>
    </location>
</feature>
<dbReference type="OMA" id="YWCLDIG"/>
<feature type="transmembrane region" description="Helical" evidence="7">
    <location>
        <begin position="282"/>
        <end position="302"/>
    </location>
</feature>
<reference evidence="10" key="1">
    <citation type="journal article" date="2013" name="PLoS Genet.">
        <title>The genome of Spraguea lophii and the basis of host-microsporidian interactions.</title>
        <authorList>
            <person name="Campbell S.E."/>
            <person name="Williams T.A."/>
            <person name="Yousuf A."/>
            <person name="Soanes D.M."/>
            <person name="Paszkiewicz K.H."/>
            <person name="Williams B.A.P."/>
        </authorList>
    </citation>
    <scope>NUCLEOTIDE SEQUENCE [LARGE SCALE GENOMIC DNA]</scope>
    <source>
        <strain evidence="10">42_110</strain>
    </source>
</reference>
<dbReference type="InterPro" id="IPR020846">
    <property type="entry name" value="MFS_dom"/>
</dbReference>
<evidence type="ECO:0000256" key="6">
    <source>
        <dbReference type="ARBA" id="ARBA00023136"/>
    </source>
</evidence>
<evidence type="ECO:0000313" key="9">
    <source>
        <dbReference type="EMBL" id="EPR77859.1"/>
    </source>
</evidence>
<feature type="transmembrane region" description="Helical" evidence="7">
    <location>
        <begin position="114"/>
        <end position="134"/>
    </location>
</feature>
<evidence type="ECO:0000256" key="3">
    <source>
        <dbReference type="ARBA" id="ARBA00022448"/>
    </source>
</evidence>
<keyword evidence="10" id="KW-1185">Reference proteome</keyword>
<dbReference type="GO" id="GO:0015149">
    <property type="term" value="F:hexose transmembrane transporter activity"/>
    <property type="evidence" value="ECO:0007669"/>
    <property type="project" value="TreeGrafter"/>
</dbReference>